<evidence type="ECO:0000313" key="1">
    <source>
        <dbReference type="EMBL" id="GLQ25502.1"/>
    </source>
</evidence>
<protein>
    <submittedName>
        <fullName evidence="1">Uncharacterized protein</fullName>
    </submittedName>
</protein>
<accession>A0ABQ5VEU8</accession>
<dbReference type="Proteomes" id="UP001161388">
    <property type="component" value="Unassembled WGS sequence"/>
</dbReference>
<sequence>MFKTAPPIGCRMCRLCDNRQMQATPCLSLPWQRCTTYCALRGTDIASLL</sequence>
<reference evidence="1" key="2">
    <citation type="submission" date="2023-01" db="EMBL/GenBank/DDBJ databases">
        <title>Draft genome sequence of Sulfitobacter pacificus strain NBRC 109915.</title>
        <authorList>
            <person name="Sun Q."/>
            <person name="Mori K."/>
        </authorList>
    </citation>
    <scope>NUCLEOTIDE SEQUENCE</scope>
    <source>
        <strain evidence="1">NBRC 109915</strain>
    </source>
</reference>
<proteinExistence type="predicted"/>
<reference evidence="1" key="1">
    <citation type="journal article" date="2014" name="Int. J. Syst. Evol. Microbiol.">
        <title>Complete genome of a new Firmicutes species belonging to the dominant human colonic microbiota ('Ruminococcus bicirculans') reveals two chromosomes and a selective capacity to utilize plant glucans.</title>
        <authorList>
            <consortium name="NISC Comparative Sequencing Program"/>
            <person name="Wegmann U."/>
            <person name="Louis P."/>
            <person name="Goesmann A."/>
            <person name="Henrissat B."/>
            <person name="Duncan S.H."/>
            <person name="Flint H.J."/>
        </authorList>
    </citation>
    <scope>NUCLEOTIDE SEQUENCE</scope>
    <source>
        <strain evidence="1">NBRC 109915</strain>
    </source>
</reference>
<evidence type="ECO:0000313" key="2">
    <source>
        <dbReference type="Proteomes" id="UP001161388"/>
    </source>
</evidence>
<comment type="caution">
    <text evidence="1">The sequence shown here is derived from an EMBL/GenBank/DDBJ whole genome shotgun (WGS) entry which is preliminary data.</text>
</comment>
<gene>
    <name evidence="1" type="ORF">GCM10007927_03050</name>
</gene>
<dbReference type="EMBL" id="BSNL01000001">
    <property type="protein sequence ID" value="GLQ25502.1"/>
    <property type="molecule type" value="Genomic_DNA"/>
</dbReference>
<dbReference type="RefSeq" id="WP_284369872.1">
    <property type="nucleotide sequence ID" value="NZ_BSNL01000001.1"/>
</dbReference>
<keyword evidence="2" id="KW-1185">Reference proteome</keyword>
<name>A0ABQ5VEU8_9RHOB</name>
<organism evidence="1 2">
    <name type="scientific">Sulfitobacter pacificus</name>
    <dbReference type="NCBI Taxonomy" id="1499314"/>
    <lineage>
        <taxon>Bacteria</taxon>
        <taxon>Pseudomonadati</taxon>
        <taxon>Pseudomonadota</taxon>
        <taxon>Alphaproteobacteria</taxon>
        <taxon>Rhodobacterales</taxon>
        <taxon>Roseobacteraceae</taxon>
        <taxon>Sulfitobacter</taxon>
    </lineage>
</organism>